<protein>
    <recommendedName>
        <fullName evidence="2">Peptidase S74 domain-containing protein</fullName>
    </recommendedName>
</protein>
<evidence type="ECO:0000313" key="3">
    <source>
        <dbReference type="EMBL" id="SCQ21264.1"/>
    </source>
</evidence>
<dbReference type="AlphaFoldDB" id="A0A1D3UM26"/>
<dbReference type="RefSeq" id="WP_141728974.1">
    <property type="nucleotide sequence ID" value="NZ_CALHNL010000058.1"/>
</dbReference>
<dbReference type="EMBL" id="FMMM01000051">
    <property type="protein sequence ID" value="SCQ21264.1"/>
    <property type="molecule type" value="Genomic_DNA"/>
</dbReference>
<evidence type="ECO:0000256" key="1">
    <source>
        <dbReference type="SAM" id="Coils"/>
    </source>
</evidence>
<proteinExistence type="predicted"/>
<feature type="domain" description="Peptidase S74" evidence="2">
    <location>
        <begin position="103"/>
        <end position="232"/>
    </location>
</feature>
<feature type="coiled-coil region" evidence="1">
    <location>
        <begin position="211"/>
        <end position="238"/>
    </location>
</feature>
<accession>A0A1D3UM26</accession>
<reference evidence="3 4" key="1">
    <citation type="submission" date="2016-09" db="EMBL/GenBank/DDBJ databases">
        <authorList>
            <person name="Capua I."/>
            <person name="De Benedictis P."/>
            <person name="Joannis T."/>
            <person name="Lombin L.H."/>
            <person name="Cattoli G."/>
        </authorList>
    </citation>
    <scope>NUCLEOTIDE SEQUENCE [LARGE SCALE GENOMIC DNA]</scope>
    <source>
        <strain evidence="3 4">UB20</strain>
    </source>
</reference>
<sequence length="326" mass="35814">MVAGVFSAKAQLLFRDNHLFVGPRPANYTSVASAASPGLFLGPNHSIEYWDGGLNFWTPNQASPNFKLFVGDNGNVGVGRKPSTYKLEVNGQVWTSAGLLITSDETKKRNIKNMREQRSVYVNNMKRLNGKMYDKLVESEKDNAAEIARMVETGKIRAQDAPSALSELNKVKKDKYIREYGFIAQEVKELFPELVDENSEGTLSINYTGLIPVLVETIKDLQERVEKLEQNNNQGISLKKGVSSYSDNTAGKISEDGEYLSQNVPNPIDGSTVISYQLPEGTTQASIAVYSTGGAVVKIIPLNVSGKNGYITLYASDLAKGVNFYH</sequence>
<dbReference type="Pfam" id="PF13884">
    <property type="entry name" value="Peptidase_S74"/>
    <property type="match status" value="1"/>
</dbReference>
<evidence type="ECO:0000259" key="2">
    <source>
        <dbReference type="PROSITE" id="PS51688"/>
    </source>
</evidence>
<dbReference type="Proteomes" id="UP000182057">
    <property type="component" value="Unassembled WGS sequence"/>
</dbReference>
<dbReference type="InterPro" id="IPR030392">
    <property type="entry name" value="S74_ICA"/>
</dbReference>
<name>A0A1D3UM26_TANFO</name>
<gene>
    <name evidence="3" type="ORF">TFUB20_01307</name>
</gene>
<dbReference type="OrthoDB" id="952861at2"/>
<evidence type="ECO:0000313" key="4">
    <source>
        <dbReference type="Proteomes" id="UP000182057"/>
    </source>
</evidence>
<dbReference type="PROSITE" id="PS51688">
    <property type="entry name" value="ICA"/>
    <property type="match status" value="1"/>
</dbReference>
<keyword evidence="1" id="KW-0175">Coiled coil</keyword>
<organism evidence="3 4">
    <name type="scientific">Tannerella forsythia</name>
    <name type="common">Bacteroides forsythus</name>
    <dbReference type="NCBI Taxonomy" id="28112"/>
    <lineage>
        <taxon>Bacteria</taxon>
        <taxon>Pseudomonadati</taxon>
        <taxon>Bacteroidota</taxon>
        <taxon>Bacteroidia</taxon>
        <taxon>Bacteroidales</taxon>
        <taxon>Tannerellaceae</taxon>
        <taxon>Tannerella</taxon>
    </lineage>
</organism>